<dbReference type="Proteomes" id="UP001162031">
    <property type="component" value="Unassembled WGS sequence"/>
</dbReference>
<dbReference type="SUPFAM" id="SSF81383">
    <property type="entry name" value="F-box domain"/>
    <property type="match status" value="1"/>
</dbReference>
<feature type="transmembrane region" description="Helical" evidence="1">
    <location>
        <begin position="146"/>
        <end position="166"/>
    </location>
</feature>
<evidence type="ECO:0000313" key="3">
    <source>
        <dbReference type="Proteomes" id="UP001162031"/>
    </source>
</evidence>
<comment type="caution">
    <text evidence="2">The sequence shown here is derived from an EMBL/GenBank/DDBJ whole genome shotgun (WGS) entry which is preliminary data.</text>
</comment>
<dbReference type="EMBL" id="CANTFL010001488">
    <property type="protein sequence ID" value="CAI5743395.1"/>
    <property type="molecule type" value="Genomic_DNA"/>
</dbReference>
<keyword evidence="1" id="KW-1133">Transmembrane helix</keyword>
<evidence type="ECO:0000256" key="1">
    <source>
        <dbReference type="SAM" id="Phobius"/>
    </source>
</evidence>
<name>A0AAV0V6C1_HYABA</name>
<accession>A0AAV0V6C1</accession>
<feature type="transmembrane region" description="Helical" evidence="1">
    <location>
        <begin position="225"/>
        <end position="247"/>
    </location>
</feature>
<reference evidence="2" key="1">
    <citation type="submission" date="2022-12" db="EMBL/GenBank/DDBJ databases">
        <authorList>
            <person name="Webb A."/>
        </authorList>
    </citation>
    <scope>NUCLEOTIDE SEQUENCE</scope>
    <source>
        <strain evidence="2">Hp1</strain>
    </source>
</reference>
<protein>
    <recommendedName>
        <fullName evidence="4">F-box domain-containing protein</fullName>
    </recommendedName>
</protein>
<proteinExistence type="predicted"/>
<feature type="transmembrane region" description="Helical" evidence="1">
    <location>
        <begin position="201"/>
        <end position="218"/>
    </location>
</feature>
<evidence type="ECO:0000313" key="2">
    <source>
        <dbReference type="EMBL" id="CAI5743395.1"/>
    </source>
</evidence>
<keyword evidence="1" id="KW-0472">Membrane</keyword>
<organism evidence="2 3">
    <name type="scientific">Hyaloperonospora brassicae</name>
    <name type="common">Brassica downy mildew</name>
    <name type="synonym">Peronospora brassicae</name>
    <dbReference type="NCBI Taxonomy" id="162125"/>
    <lineage>
        <taxon>Eukaryota</taxon>
        <taxon>Sar</taxon>
        <taxon>Stramenopiles</taxon>
        <taxon>Oomycota</taxon>
        <taxon>Peronosporomycetes</taxon>
        <taxon>Peronosporales</taxon>
        <taxon>Peronosporaceae</taxon>
        <taxon>Hyaloperonospora</taxon>
    </lineage>
</organism>
<gene>
    <name evidence="2" type="ORF">HBR001_LOCUS9456</name>
</gene>
<sequence>MTGGAQHVPLQPQTSSTVHTARLRNLSKRVKLHSKRLRHVWPRIAVFLAPVDVVVVSSACRHLYRLLDNDRVWQTQYDRVVRQQVTRLLVPRLETRFDATLPVKEKLRRVIRARHVRDPANVLQLRLREAEQKAFREKLQQRIMRHVVWMNVPLVLAVCCLSVWSYSTASPKKDYLSGTAAAQLRGTGVGFAARDHPVKKFVLLTDLLLLVAVMVLSVGDLVGKALYTVGVLVAMETVMMLVEMVAWSSSVQVAHAFLVLVALVFNAVLVAKEKRDYSRKLAAFLPSC</sequence>
<dbReference type="InterPro" id="IPR036047">
    <property type="entry name" value="F-box-like_dom_sf"/>
</dbReference>
<keyword evidence="3" id="KW-1185">Reference proteome</keyword>
<feature type="transmembrane region" description="Helical" evidence="1">
    <location>
        <begin position="253"/>
        <end position="271"/>
    </location>
</feature>
<keyword evidence="1" id="KW-0812">Transmembrane</keyword>
<evidence type="ECO:0008006" key="4">
    <source>
        <dbReference type="Google" id="ProtNLM"/>
    </source>
</evidence>
<dbReference type="AlphaFoldDB" id="A0AAV0V6C1"/>